<evidence type="ECO:0000313" key="7">
    <source>
        <dbReference type="Proteomes" id="UP000216101"/>
    </source>
</evidence>
<keyword evidence="4" id="KW-0472">Membrane</keyword>
<dbReference type="InterPro" id="IPR043128">
    <property type="entry name" value="Rev_trsase/Diguanyl_cyclase"/>
</dbReference>
<dbReference type="SMART" id="SM00267">
    <property type="entry name" value="GGDEF"/>
    <property type="match status" value="1"/>
</dbReference>
<gene>
    <name evidence="6" type="ORF">CBP51_14580</name>
</gene>
<keyword evidence="4" id="KW-0812">Transmembrane</keyword>
<name>A0A266Q3J8_9GAMM</name>
<feature type="transmembrane region" description="Helical" evidence="4">
    <location>
        <begin position="15"/>
        <end position="36"/>
    </location>
</feature>
<dbReference type="GO" id="GO:0052621">
    <property type="term" value="F:diguanylate cyclase activity"/>
    <property type="evidence" value="ECO:0007669"/>
    <property type="project" value="UniProtKB-EC"/>
</dbReference>
<protein>
    <recommendedName>
        <fullName evidence="2">diguanylate cyclase</fullName>
        <ecNumber evidence="2">2.7.7.65</ecNumber>
    </recommendedName>
</protein>
<dbReference type="EMBL" id="NHNI01000002">
    <property type="protein sequence ID" value="OZY84430.1"/>
    <property type="molecule type" value="Genomic_DNA"/>
</dbReference>
<proteinExistence type="predicted"/>
<dbReference type="AlphaFoldDB" id="A0A266Q3J8"/>
<keyword evidence="7" id="KW-1185">Reference proteome</keyword>
<dbReference type="Pfam" id="PF00990">
    <property type="entry name" value="GGDEF"/>
    <property type="match status" value="1"/>
</dbReference>
<comment type="caution">
    <text evidence="6">The sequence shown here is derived from an EMBL/GenBank/DDBJ whole genome shotgun (WGS) entry which is preliminary data.</text>
</comment>
<dbReference type="InterPro" id="IPR000160">
    <property type="entry name" value="GGDEF_dom"/>
</dbReference>
<evidence type="ECO:0000313" key="6">
    <source>
        <dbReference type="EMBL" id="OZY84430.1"/>
    </source>
</evidence>
<dbReference type="Proteomes" id="UP000216101">
    <property type="component" value="Unassembled WGS sequence"/>
</dbReference>
<dbReference type="InterPro" id="IPR050469">
    <property type="entry name" value="Diguanylate_Cyclase"/>
</dbReference>
<accession>A0A266Q3J8</accession>
<evidence type="ECO:0000256" key="3">
    <source>
        <dbReference type="ARBA" id="ARBA00034247"/>
    </source>
</evidence>
<evidence type="ECO:0000256" key="4">
    <source>
        <dbReference type="SAM" id="Phobius"/>
    </source>
</evidence>
<dbReference type="CDD" id="cd01949">
    <property type="entry name" value="GGDEF"/>
    <property type="match status" value="1"/>
</dbReference>
<dbReference type="SUPFAM" id="SSF55073">
    <property type="entry name" value="Nucleotide cyclase"/>
    <property type="match status" value="1"/>
</dbReference>
<feature type="transmembrane region" description="Helical" evidence="4">
    <location>
        <begin position="227"/>
        <end position="244"/>
    </location>
</feature>
<feature type="domain" description="GGDEF" evidence="5">
    <location>
        <begin position="313"/>
        <end position="444"/>
    </location>
</feature>
<organism evidence="6 7">
    <name type="scientific">Cellvibrio mixtus</name>
    <dbReference type="NCBI Taxonomy" id="39650"/>
    <lineage>
        <taxon>Bacteria</taxon>
        <taxon>Pseudomonadati</taxon>
        <taxon>Pseudomonadota</taxon>
        <taxon>Gammaproteobacteria</taxon>
        <taxon>Cellvibrionales</taxon>
        <taxon>Cellvibrionaceae</taxon>
        <taxon>Cellvibrio</taxon>
    </lineage>
</organism>
<dbReference type="Gene3D" id="3.30.70.270">
    <property type="match status" value="1"/>
</dbReference>
<dbReference type="PANTHER" id="PTHR45138">
    <property type="entry name" value="REGULATORY COMPONENTS OF SENSORY TRANSDUCTION SYSTEM"/>
    <property type="match status" value="1"/>
</dbReference>
<dbReference type="InterPro" id="IPR029787">
    <property type="entry name" value="Nucleotide_cyclase"/>
</dbReference>
<dbReference type="EC" id="2.7.7.65" evidence="2"/>
<sequence length="446" mass="50577">MVFQGSKPPMNDKSFNSILLAVIVVTILLVVGVHFIPDKRLALISNPSIPLFLNSEPLTDGTPSSEWTNEEYTSWQCNYPDNFDGDYFPCGITMDLSSTIDQGRDLSGYENLTIHMNYTGPANKVRIAIRNYNPTYSNVEDRNSTKFNAVHLHTKDLNREHKLALTAFTVADWWLNQFNIPFAQAAPEFTNAISITIDFGGPEQPGTHQFSIEKFELHGEWISTEHWYLGILCLWMLGIFIFAIKKLIKLNAQTQHDTHIINQLSNTNEQLREETNKFRRLSTVDPLTQLYNRFGIDQIVASLADQNRPETSAKYSLIITDIDHFKQINDQHGHDNGDLVLQHIANIIQDNMRANDFVGRWGGEEFVMIMPCTSTKTAMSIAETIRTTLANSKVKLNGEIQLSASFGVSEHQPNEDFATCFKRADNALYKAKELGRNRCILAEDKL</sequence>
<evidence type="ECO:0000256" key="2">
    <source>
        <dbReference type="ARBA" id="ARBA00012528"/>
    </source>
</evidence>
<dbReference type="PROSITE" id="PS50887">
    <property type="entry name" value="GGDEF"/>
    <property type="match status" value="1"/>
</dbReference>
<keyword evidence="4" id="KW-1133">Transmembrane helix</keyword>
<dbReference type="FunFam" id="3.30.70.270:FF:000001">
    <property type="entry name" value="Diguanylate cyclase domain protein"/>
    <property type="match status" value="1"/>
</dbReference>
<comment type="cofactor">
    <cofactor evidence="1">
        <name>Mg(2+)</name>
        <dbReference type="ChEBI" id="CHEBI:18420"/>
    </cofactor>
</comment>
<dbReference type="PANTHER" id="PTHR45138:SF9">
    <property type="entry name" value="DIGUANYLATE CYCLASE DGCM-RELATED"/>
    <property type="match status" value="1"/>
</dbReference>
<evidence type="ECO:0000256" key="1">
    <source>
        <dbReference type="ARBA" id="ARBA00001946"/>
    </source>
</evidence>
<comment type="catalytic activity">
    <reaction evidence="3">
        <text>2 GTP = 3',3'-c-di-GMP + 2 diphosphate</text>
        <dbReference type="Rhea" id="RHEA:24898"/>
        <dbReference type="ChEBI" id="CHEBI:33019"/>
        <dbReference type="ChEBI" id="CHEBI:37565"/>
        <dbReference type="ChEBI" id="CHEBI:58805"/>
        <dbReference type="EC" id="2.7.7.65"/>
    </reaction>
</comment>
<reference evidence="7" key="1">
    <citation type="submission" date="2017-05" db="EMBL/GenBank/DDBJ databases">
        <authorList>
            <person name="Barney B.M."/>
        </authorList>
    </citation>
    <scope>NUCLEOTIDE SEQUENCE [LARGE SCALE GENOMIC DNA]</scope>
    <source>
        <strain evidence="7">PSBB022</strain>
    </source>
</reference>
<dbReference type="NCBIfam" id="TIGR00254">
    <property type="entry name" value="GGDEF"/>
    <property type="match status" value="1"/>
</dbReference>
<evidence type="ECO:0000259" key="5">
    <source>
        <dbReference type="PROSITE" id="PS50887"/>
    </source>
</evidence>